<sequence length="99" mass="10897">STVAEVLGIPVWRMTILPGSPTAPNTKGCQEVSFYMAGDVDESKLDNLDQQEKLGKFKASSKCTSDPSGIAPGLLPNVEQFIFWILILMMQLVLYTVFE</sequence>
<dbReference type="Proteomes" id="UP000288216">
    <property type="component" value="Unassembled WGS sequence"/>
</dbReference>
<evidence type="ECO:0000256" key="1">
    <source>
        <dbReference type="SAM" id="Phobius"/>
    </source>
</evidence>
<evidence type="ECO:0000313" key="2">
    <source>
        <dbReference type="EMBL" id="GCB77437.1"/>
    </source>
</evidence>
<dbReference type="EMBL" id="BFAA01012894">
    <property type="protein sequence ID" value="GCB77437.1"/>
    <property type="molecule type" value="Genomic_DNA"/>
</dbReference>
<protein>
    <submittedName>
        <fullName evidence="2">Uncharacterized protein</fullName>
    </submittedName>
</protein>
<keyword evidence="3" id="KW-1185">Reference proteome</keyword>
<feature type="non-terminal residue" evidence="2">
    <location>
        <position position="1"/>
    </location>
</feature>
<feature type="transmembrane region" description="Helical" evidence="1">
    <location>
        <begin position="81"/>
        <end position="98"/>
    </location>
</feature>
<keyword evidence="1" id="KW-1133">Transmembrane helix</keyword>
<proteinExistence type="predicted"/>
<dbReference type="AlphaFoldDB" id="A0A401PWC2"/>
<name>A0A401PWC2_SCYTO</name>
<organism evidence="2 3">
    <name type="scientific">Scyliorhinus torazame</name>
    <name type="common">Cloudy catshark</name>
    <name type="synonym">Catulus torazame</name>
    <dbReference type="NCBI Taxonomy" id="75743"/>
    <lineage>
        <taxon>Eukaryota</taxon>
        <taxon>Metazoa</taxon>
        <taxon>Chordata</taxon>
        <taxon>Craniata</taxon>
        <taxon>Vertebrata</taxon>
        <taxon>Chondrichthyes</taxon>
        <taxon>Elasmobranchii</taxon>
        <taxon>Galeomorphii</taxon>
        <taxon>Galeoidea</taxon>
        <taxon>Carcharhiniformes</taxon>
        <taxon>Scyliorhinidae</taxon>
        <taxon>Scyliorhinus</taxon>
    </lineage>
</organism>
<keyword evidence="1" id="KW-0812">Transmembrane</keyword>
<evidence type="ECO:0000313" key="3">
    <source>
        <dbReference type="Proteomes" id="UP000288216"/>
    </source>
</evidence>
<comment type="caution">
    <text evidence="2">The sequence shown here is derived from an EMBL/GenBank/DDBJ whole genome shotgun (WGS) entry which is preliminary data.</text>
</comment>
<reference evidence="2 3" key="1">
    <citation type="journal article" date="2018" name="Nat. Ecol. Evol.">
        <title>Shark genomes provide insights into elasmobranch evolution and the origin of vertebrates.</title>
        <authorList>
            <person name="Hara Y"/>
            <person name="Yamaguchi K"/>
            <person name="Onimaru K"/>
            <person name="Kadota M"/>
            <person name="Koyanagi M"/>
            <person name="Keeley SD"/>
            <person name="Tatsumi K"/>
            <person name="Tanaka K"/>
            <person name="Motone F"/>
            <person name="Kageyama Y"/>
            <person name="Nozu R"/>
            <person name="Adachi N"/>
            <person name="Nishimura O"/>
            <person name="Nakagawa R"/>
            <person name="Tanegashima C"/>
            <person name="Kiyatake I"/>
            <person name="Matsumoto R"/>
            <person name="Murakumo K"/>
            <person name="Nishida K"/>
            <person name="Terakita A"/>
            <person name="Kuratani S"/>
            <person name="Sato K"/>
            <person name="Hyodo S Kuraku.S."/>
        </authorList>
    </citation>
    <scope>NUCLEOTIDE SEQUENCE [LARGE SCALE GENOMIC DNA]</scope>
</reference>
<gene>
    <name evidence="2" type="ORF">scyTo_0018473</name>
</gene>
<accession>A0A401PWC2</accession>
<keyword evidence="1" id="KW-0472">Membrane</keyword>